<feature type="domain" description="Acylphosphatase-like" evidence="10">
    <location>
        <begin position="3"/>
        <end position="100"/>
    </location>
</feature>
<dbReference type="OrthoDB" id="9808093at2"/>
<dbReference type="PANTHER" id="PTHR42959:SF1">
    <property type="entry name" value="CARBAMOYLTRANSFERASE HYPF"/>
    <property type="match status" value="1"/>
</dbReference>
<evidence type="ECO:0000256" key="1">
    <source>
        <dbReference type="ARBA" id="ARBA00004711"/>
    </source>
</evidence>
<dbReference type="Gene3D" id="3.90.870.40">
    <property type="match status" value="1"/>
</dbReference>
<keyword evidence="4" id="KW-0479">Metal-binding</keyword>
<dbReference type="PROSITE" id="PS51160">
    <property type="entry name" value="ACYLPHOSPHATASE_3"/>
    <property type="match status" value="1"/>
</dbReference>
<keyword evidence="3" id="KW-0436">Ligase</keyword>
<dbReference type="Proteomes" id="UP000274556">
    <property type="component" value="Unassembled WGS sequence"/>
</dbReference>
<accession>A0A495V0S9</accession>
<evidence type="ECO:0000256" key="9">
    <source>
        <dbReference type="SAM" id="MobiDB-lite"/>
    </source>
</evidence>
<dbReference type="SUPFAM" id="SSF54975">
    <property type="entry name" value="Acylphosphatase/BLUF domain-like"/>
    <property type="match status" value="1"/>
</dbReference>
<organism evidence="12 13">
    <name type="scientific">Thiocapsa rosea</name>
    <dbReference type="NCBI Taxonomy" id="69360"/>
    <lineage>
        <taxon>Bacteria</taxon>
        <taxon>Pseudomonadati</taxon>
        <taxon>Pseudomonadota</taxon>
        <taxon>Gammaproteobacteria</taxon>
        <taxon>Chromatiales</taxon>
        <taxon>Chromatiaceae</taxon>
        <taxon>Thiocapsa</taxon>
    </lineage>
</organism>
<evidence type="ECO:0000256" key="5">
    <source>
        <dbReference type="ARBA" id="ARBA00022771"/>
    </source>
</evidence>
<evidence type="ECO:0000313" key="12">
    <source>
        <dbReference type="EMBL" id="RKT42944.1"/>
    </source>
</evidence>
<comment type="catalytic activity">
    <reaction evidence="8">
        <text>an acyl phosphate + H2O = a carboxylate + phosphate + H(+)</text>
        <dbReference type="Rhea" id="RHEA:14965"/>
        <dbReference type="ChEBI" id="CHEBI:15377"/>
        <dbReference type="ChEBI" id="CHEBI:15378"/>
        <dbReference type="ChEBI" id="CHEBI:29067"/>
        <dbReference type="ChEBI" id="CHEBI:43474"/>
        <dbReference type="ChEBI" id="CHEBI:59918"/>
        <dbReference type="EC" id="3.6.1.7"/>
    </reaction>
</comment>
<dbReference type="PROSITE" id="PS00150">
    <property type="entry name" value="ACYLPHOSPHATASE_1"/>
    <property type="match status" value="1"/>
</dbReference>
<keyword evidence="8" id="KW-0378">Hydrolase</keyword>
<dbReference type="GO" id="GO:0016743">
    <property type="term" value="F:carboxyl- or carbamoyltransferase activity"/>
    <property type="evidence" value="ECO:0007669"/>
    <property type="project" value="TreeGrafter"/>
</dbReference>
<dbReference type="Gene3D" id="3.90.870.50">
    <property type="match status" value="1"/>
</dbReference>
<evidence type="ECO:0000256" key="7">
    <source>
        <dbReference type="ARBA" id="ARBA00048220"/>
    </source>
</evidence>
<evidence type="ECO:0000259" key="10">
    <source>
        <dbReference type="PROSITE" id="PS51160"/>
    </source>
</evidence>
<comment type="catalytic activity">
    <reaction evidence="7">
        <text>C-terminal L-cysteinyl-[HypE protein] + carbamoyl phosphate + ATP + H2O = C-terminal S-carboxamide-L-cysteinyl-[HypE protein] + AMP + phosphate + diphosphate + H(+)</text>
        <dbReference type="Rhea" id="RHEA:55636"/>
        <dbReference type="Rhea" id="RHEA-COMP:14247"/>
        <dbReference type="Rhea" id="RHEA-COMP:14392"/>
        <dbReference type="ChEBI" id="CHEBI:15377"/>
        <dbReference type="ChEBI" id="CHEBI:15378"/>
        <dbReference type="ChEBI" id="CHEBI:30616"/>
        <dbReference type="ChEBI" id="CHEBI:33019"/>
        <dbReference type="ChEBI" id="CHEBI:43474"/>
        <dbReference type="ChEBI" id="CHEBI:58228"/>
        <dbReference type="ChEBI" id="CHEBI:76913"/>
        <dbReference type="ChEBI" id="CHEBI:139126"/>
        <dbReference type="ChEBI" id="CHEBI:456215"/>
    </reaction>
</comment>
<comment type="caution">
    <text evidence="12">The sequence shown here is derived from an EMBL/GenBank/DDBJ whole genome shotgun (WGS) entry which is preliminary data.</text>
</comment>
<feature type="active site" evidence="8">
    <location>
        <position position="18"/>
    </location>
</feature>
<dbReference type="InterPro" id="IPR011125">
    <property type="entry name" value="Znf_HypF"/>
</dbReference>
<name>A0A495V0S9_9GAMM</name>
<keyword evidence="6" id="KW-0862">Zinc</keyword>
<dbReference type="EC" id="3.6.1.7" evidence="8"/>
<dbReference type="GO" id="GO:0051604">
    <property type="term" value="P:protein maturation"/>
    <property type="evidence" value="ECO:0007669"/>
    <property type="project" value="TreeGrafter"/>
</dbReference>
<evidence type="ECO:0000256" key="8">
    <source>
        <dbReference type="PROSITE-ProRule" id="PRU00520"/>
    </source>
</evidence>
<evidence type="ECO:0000313" key="13">
    <source>
        <dbReference type="Proteomes" id="UP000274556"/>
    </source>
</evidence>
<dbReference type="InterPro" id="IPR006070">
    <property type="entry name" value="Sua5-like_dom"/>
</dbReference>
<dbReference type="InterPro" id="IPR017945">
    <property type="entry name" value="DHBP_synth_RibB-like_a/b_dom"/>
</dbReference>
<proteinExistence type="inferred from homology"/>
<dbReference type="RefSeq" id="WP_120795592.1">
    <property type="nucleotide sequence ID" value="NZ_RBXL01000001.1"/>
</dbReference>
<comment type="pathway">
    <text evidence="1">Protein modification; [NiFe] hydrogenase maturation.</text>
</comment>
<dbReference type="FunFam" id="3.30.420.40:FF:000124">
    <property type="entry name" value="Carbamoyltransferase HypF"/>
    <property type="match status" value="1"/>
</dbReference>
<evidence type="ECO:0000256" key="4">
    <source>
        <dbReference type="ARBA" id="ARBA00022723"/>
    </source>
</evidence>
<gene>
    <name evidence="12" type="ORF">BDD21_0246</name>
</gene>
<dbReference type="Gene3D" id="3.30.420.40">
    <property type="match status" value="1"/>
</dbReference>
<dbReference type="Pfam" id="PF01300">
    <property type="entry name" value="Sua5_yciO_yrdC"/>
    <property type="match status" value="2"/>
</dbReference>
<dbReference type="GO" id="GO:0003725">
    <property type="term" value="F:double-stranded RNA binding"/>
    <property type="evidence" value="ECO:0007669"/>
    <property type="project" value="InterPro"/>
</dbReference>
<dbReference type="Pfam" id="PF22521">
    <property type="entry name" value="HypF_C_2"/>
    <property type="match status" value="1"/>
</dbReference>
<evidence type="ECO:0000259" key="11">
    <source>
        <dbReference type="PROSITE" id="PS51163"/>
    </source>
</evidence>
<sequence length="887" mass="94343">MTAESIRVRGLVQGVGFRPTVWRLARACGLSGDVRNDGEGVLIRVCRSDDGDDPGVSGFLERLREECPPLARIDSIERSPIADVQELAHLAQRQDFVILESAATAVHTGIVADAATCAACVAEIRDPADRRYRYPFTNCTHCGPRLSIVAGIPYDRARTSMAAFPMCPDCAAEYKDPADRRFHAQPNACPVCGPKVWLQDAAGHLLDPTAFGAEDAIAAASRLLTEGRILAIKGIGGFHLACDATNPDAVAELRRRKRRYAKPLALMVRDLDVIQGYCRVTGREAAVLAGPGAPIVLLERGGADRGGTSVDDAMAFDGFRCALPKLESGHPSGGDGFRCALPELGLEHPSGEDGFRCALPILRDGAGALRPLAADVAPGQTTLGVMLPYSPIHHLLLTDWDRPLVMTSGNLSEEPQCIDNADALGRLGQLADVLLLHDRAIINRVDDSVVRVMAGQPRLLRRARGYAPTPLPLPPGFEDAPPLLALGGELKNTFCLVRDGQAILSQHLGDLEDAKTAREYERTLALYLDLFQVVPEALAVDLHPDYRSSLIGRDRVARDGLPLIGVQHHHAHLASTLADNGWPLDAGPVLGILLDGLGYGSDGTLWGGECLLGDYLDFKRIAHLKPVAMPGGTRAILEPWRNLYAHLESAGGWAAWRARFDGLEPIERLDAKPLGILSTLIARGLNAPLSSSAGRLFDAVASALGVGGEVLTYEGQAAIALESLASVAMDRVGDGYPFGRSTGPTGEVLDPAPLWEHLLADLSRGRPPEEIAAAFHVGLATALGTLTLDLASRHGISTVALSGGVFQNRLLLESVTSGLEAAGLRVLLQRQVPANDGGLSLGQAAVAAARVLMVLGPESESIPGLGSLRRRHPSCPRLVQSRRAPPS</sequence>
<dbReference type="InterPro" id="IPR055128">
    <property type="entry name" value="HypF_C_2"/>
</dbReference>
<dbReference type="GO" id="GO:0008270">
    <property type="term" value="F:zinc ion binding"/>
    <property type="evidence" value="ECO:0007669"/>
    <property type="project" value="UniProtKB-KW"/>
</dbReference>
<keyword evidence="5" id="KW-0863">Zinc-finger</keyword>
<protein>
    <recommendedName>
        <fullName evidence="8">acylphosphatase</fullName>
        <ecNumber evidence="8">3.6.1.7</ecNumber>
    </recommendedName>
</protein>
<keyword evidence="13" id="KW-1185">Reference proteome</keyword>
<dbReference type="InterPro" id="IPR051060">
    <property type="entry name" value="Carbamoyltrans_HypF-like"/>
</dbReference>
<dbReference type="GO" id="GO:0003998">
    <property type="term" value="F:acylphosphatase activity"/>
    <property type="evidence" value="ECO:0007669"/>
    <property type="project" value="UniProtKB-EC"/>
</dbReference>
<dbReference type="Pfam" id="PF07503">
    <property type="entry name" value="zf-HYPF"/>
    <property type="match status" value="2"/>
</dbReference>
<dbReference type="InterPro" id="IPR017968">
    <property type="entry name" value="Acylphosphatase_CS"/>
</dbReference>
<dbReference type="PANTHER" id="PTHR42959">
    <property type="entry name" value="CARBAMOYLTRANSFERASE"/>
    <property type="match status" value="1"/>
</dbReference>
<dbReference type="Gene3D" id="3.30.420.360">
    <property type="match status" value="1"/>
</dbReference>
<dbReference type="PROSITE" id="PS51163">
    <property type="entry name" value="YRDC"/>
    <property type="match status" value="1"/>
</dbReference>
<feature type="domain" description="YrdC-like" evidence="11">
    <location>
        <begin position="214"/>
        <end position="465"/>
    </location>
</feature>
<dbReference type="Pfam" id="PF17788">
    <property type="entry name" value="HypF_C"/>
    <property type="match status" value="1"/>
</dbReference>
<dbReference type="InterPro" id="IPR041440">
    <property type="entry name" value="HypF_C"/>
</dbReference>
<comment type="similarity">
    <text evidence="2">Belongs to the carbamoyltransferase HypF family.</text>
</comment>
<dbReference type="InterPro" id="IPR036046">
    <property type="entry name" value="Acylphosphatase-like_dom_sf"/>
</dbReference>
<evidence type="ECO:0000256" key="6">
    <source>
        <dbReference type="ARBA" id="ARBA00022833"/>
    </source>
</evidence>
<dbReference type="Pfam" id="PF00708">
    <property type="entry name" value="Acylphosphatase"/>
    <property type="match status" value="1"/>
</dbReference>
<reference evidence="12 13" key="1">
    <citation type="submission" date="2018-10" db="EMBL/GenBank/DDBJ databases">
        <title>Genomic Encyclopedia of Archaeal and Bacterial Type Strains, Phase II (KMG-II): from individual species to whole genera.</title>
        <authorList>
            <person name="Goeker M."/>
        </authorList>
    </citation>
    <scope>NUCLEOTIDE SEQUENCE [LARGE SCALE GENOMIC DNA]</scope>
    <source>
        <strain evidence="12 13">DSM 235</strain>
    </source>
</reference>
<evidence type="ECO:0000256" key="2">
    <source>
        <dbReference type="ARBA" id="ARBA00008097"/>
    </source>
</evidence>
<evidence type="ECO:0000256" key="3">
    <source>
        <dbReference type="ARBA" id="ARBA00022598"/>
    </source>
</evidence>
<feature type="region of interest" description="Disordered" evidence="9">
    <location>
        <begin position="863"/>
        <end position="887"/>
    </location>
</feature>
<dbReference type="AlphaFoldDB" id="A0A495V0S9"/>
<feature type="active site" evidence="8">
    <location>
        <position position="36"/>
    </location>
</feature>
<dbReference type="InterPro" id="IPR001792">
    <property type="entry name" value="Acylphosphatase-like_dom"/>
</dbReference>
<dbReference type="SUPFAM" id="SSF55821">
    <property type="entry name" value="YrdC/RibB"/>
    <property type="match status" value="2"/>
</dbReference>
<dbReference type="EMBL" id="RBXL01000001">
    <property type="protein sequence ID" value="RKT42944.1"/>
    <property type="molecule type" value="Genomic_DNA"/>
</dbReference>
<dbReference type="GO" id="GO:0016874">
    <property type="term" value="F:ligase activity"/>
    <property type="evidence" value="ECO:0007669"/>
    <property type="project" value="UniProtKB-KW"/>
</dbReference>